<feature type="compositionally biased region" description="Basic and acidic residues" evidence="1">
    <location>
        <begin position="210"/>
        <end position="223"/>
    </location>
</feature>
<keyword evidence="3" id="KW-1185">Reference proteome</keyword>
<feature type="compositionally biased region" description="Low complexity" evidence="1">
    <location>
        <begin position="228"/>
        <end position="237"/>
    </location>
</feature>
<dbReference type="Proteomes" id="UP001159363">
    <property type="component" value="Chromosome 4"/>
</dbReference>
<dbReference type="EMBL" id="JARBHB010000005">
    <property type="protein sequence ID" value="KAJ8883133.1"/>
    <property type="molecule type" value="Genomic_DNA"/>
</dbReference>
<name>A0ABQ9HGJ4_9NEOP</name>
<comment type="caution">
    <text evidence="2">The sequence shown here is derived from an EMBL/GenBank/DDBJ whole genome shotgun (WGS) entry which is preliminary data.</text>
</comment>
<organism evidence="2 3">
    <name type="scientific">Dryococelus australis</name>
    <dbReference type="NCBI Taxonomy" id="614101"/>
    <lineage>
        <taxon>Eukaryota</taxon>
        <taxon>Metazoa</taxon>
        <taxon>Ecdysozoa</taxon>
        <taxon>Arthropoda</taxon>
        <taxon>Hexapoda</taxon>
        <taxon>Insecta</taxon>
        <taxon>Pterygota</taxon>
        <taxon>Neoptera</taxon>
        <taxon>Polyneoptera</taxon>
        <taxon>Phasmatodea</taxon>
        <taxon>Verophasmatodea</taxon>
        <taxon>Anareolatae</taxon>
        <taxon>Phasmatidae</taxon>
        <taxon>Eurycanthinae</taxon>
        <taxon>Dryococelus</taxon>
    </lineage>
</organism>
<sequence length="380" mass="42118">MGRCGQLPTKLIISPGLPCAYGRSAVEVYTFRKCLLSAVYTRRTHQKPEWSREKLNVLRPLTRERRGTHYTRAVTSNAPLRSSGRCVKLANDQVQNIAKHRLPCNSSTHVAHYHSEVIVKQRRNERAWRENWRSPRKPADQRYCQTRFPHAKFREQPGRGIEPVLPWWMASCLTTKPPRPPTVIGANPADVDCGQRKKSSGFGCGIEQRTTSEKRNELREKRPAGGKSTNASMGSANSAAGRLDYRTGCSICCHRHASSPIVQPVSRTLHCLILAVADFPSAGHFSRCSSPITRNSATHSLSTTQLGGLSHFYIVHPDLKSGWENEVGIVLNDASGRRVFSGISHFPSPCIPALLYIDLASPASALKKSILKATQIPSLT</sequence>
<protein>
    <submittedName>
        <fullName evidence="2">Uncharacterized protein</fullName>
    </submittedName>
</protein>
<gene>
    <name evidence="2" type="ORF">PR048_014973</name>
</gene>
<evidence type="ECO:0000313" key="2">
    <source>
        <dbReference type="EMBL" id="KAJ8883133.1"/>
    </source>
</evidence>
<proteinExistence type="predicted"/>
<feature type="region of interest" description="Disordered" evidence="1">
    <location>
        <begin position="204"/>
        <end position="237"/>
    </location>
</feature>
<reference evidence="2 3" key="1">
    <citation type="submission" date="2023-02" db="EMBL/GenBank/DDBJ databases">
        <title>LHISI_Scaffold_Assembly.</title>
        <authorList>
            <person name="Stuart O.P."/>
            <person name="Cleave R."/>
            <person name="Magrath M.J.L."/>
            <person name="Mikheyev A.S."/>
        </authorList>
    </citation>
    <scope>NUCLEOTIDE SEQUENCE [LARGE SCALE GENOMIC DNA]</scope>
    <source>
        <strain evidence="2">Daus_M_001</strain>
        <tissue evidence="2">Leg muscle</tissue>
    </source>
</reference>
<evidence type="ECO:0000256" key="1">
    <source>
        <dbReference type="SAM" id="MobiDB-lite"/>
    </source>
</evidence>
<accession>A0ABQ9HGJ4</accession>
<evidence type="ECO:0000313" key="3">
    <source>
        <dbReference type="Proteomes" id="UP001159363"/>
    </source>
</evidence>